<accession>A0ABT9MUX7</accession>
<evidence type="ECO:0000313" key="2">
    <source>
        <dbReference type="Proteomes" id="UP001240984"/>
    </source>
</evidence>
<proteinExistence type="predicted"/>
<reference evidence="1 2" key="1">
    <citation type="submission" date="2023-07" db="EMBL/GenBank/DDBJ databases">
        <title>Sequencing the genomes of 1000 actinobacteria strains.</title>
        <authorList>
            <person name="Klenk H.-P."/>
        </authorList>
    </citation>
    <scope>NUCLEOTIDE SEQUENCE [LARGE SCALE GENOMIC DNA]</scope>
    <source>
        <strain evidence="1 2">DSM 44710</strain>
    </source>
</reference>
<comment type="caution">
    <text evidence="1">The sequence shown here is derived from an EMBL/GenBank/DDBJ whole genome shotgun (WGS) entry which is preliminary data.</text>
</comment>
<dbReference type="EMBL" id="JAUSRA010000001">
    <property type="protein sequence ID" value="MDP9795223.1"/>
    <property type="molecule type" value="Genomic_DNA"/>
</dbReference>
<gene>
    <name evidence="1" type="ORF">J2S43_003735</name>
</gene>
<evidence type="ECO:0000313" key="1">
    <source>
        <dbReference type="EMBL" id="MDP9795223.1"/>
    </source>
</evidence>
<dbReference type="Proteomes" id="UP001240984">
    <property type="component" value="Unassembled WGS sequence"/>
</dbReference>
<protein>
    <submittedName>
        <fullName evidence="1">Uncharacterized protein</fullName>
    </submittedName>
</protein>
<sequence>MAEWCCVTGFPPDVFSRLSRTERDEFYKASIRLNPYLKG</sequence>
<keyword evidence="2" id="KW-1185">Reference proteome</keyword>
<organism evidence="1 2">
    <name type="scientific">Catenuloplanes nepalensis</name>
    <dbReference type="NCBI Taxonomy" id="587533"/>
    <lineage>
        <taxon>Bacteria</taxon>
        <taxon>Bacillati</taxon>
        <taxon>Actinomycetota</taxon>
        <taxon>Actinomycetes</taxon>
        <taxon>Micromonosporales</taxon>
        <taxon>Micromonosporaceae</taxon>
        <taxon>Catenuloplanes</taxon>
    </lineage>
</organism>
<name>A0ABT9MUX7_9ACTN</name>